<sequence>MQKLLTGYIKCGVIVAAMAGLVGMSACTKEQVKLVHYDTDTSGQLMGNAALKQRKVLLIGIDGAVASLVESIKPPVITGLLPQSVYTFSGMNDSVNTAGATWSTLMTGQTSVAHKIVDSTLIPRSVEGSHDAIKYYNSILYFIKDDNNSAKITSITQWADLNYFAMNSADKLINVKNTDGDKGVQDAAIKELNTASPDVLIVNFNSPSLAGIKSGFADNADYRQAITNVDTYIGELLKAVKARKNAAKEEWLVIIQNTTGGYLNRVGGGSRSERDNMTIYYSPIITPGRFDGPTYHDLGIRYTGGASNYIRAENNDGGLYNPADGEMTIEAKVRFNKGPRGNYTYSYPPFLSKIDSLDGTVNGWGFYRDGTDIAFAFQDGVNANEVRPGVKISDGAFHSIIATLKHTYDATNGHVYTASVFIDGTAKNTATIKKGEARIESGSPLVIGYRPVIYNDNNEIDMYLTDLRIWNVVLPDDIILKYNKTYVIDNTHPYYSKLIGDWRGNDHSGNVLHDYSPSKKDFTVTGKYTWDALGIVTQPNIPAAPCNKDVASSVLGWFGITLPTSTMPPGVNWIKVVGTK</sequence>
<dbReference type="GO" id="GO:0005975">
    <property type="term" value="P:carbohydrate metabolic process"/>
    <property type="evidence" value="ECO:0007669"/>
    <property type="project" value="UniProtKB-ARBA"/>
</dbReference>
<dbReference type="InterPro" id="IPR017850">
    <property type="entry name" value="Alkaline_phosphatase_core_sf"/>
</dbReference>
<proteinExistence type="predicted"/>
<organism evidence="2 3">
    <name type="scientific">Chitinophaga dinghuensis</name>
    <dbReference type="NCBI Taxonomy" id="1539050"/>
    <lineage>
        <taxon>Bacteria</taxon>
        <taxon>Pseudomonadati</taxon>
        <taxon>Bacteroidota</taxon>
        <taxon>Chitinophagia</taxon>
        <taxon>Chitinophagales</taxon>
        <taxon>Chitinophagaceae</taxon>
        <taxon>Chitinophaga</taxon>
    </lineage>
</organism>
<dbReference type="GO" id="GO:0004553">
    <property type="term" value="F:hydrolase activity, hydrolyzing O-glycosyl compounds"/>
    <property type="evidence" value="ECO:0007669"/>
    <property type="project" value="UniProtKB-ARBA"/>
</dbReference>
<name>A0A327W7K9_9BACT</name>
<dbReference type="InterPro" id="IPR032309">
    <property type="entry name" value="DUF4983"/>
</dbReference>
<evidence type="ECO:0000259" key="1">
    <source>
        <dbReference type="Pfam" id="PF16356"/>
    </source>
</evidence>
<feature type="domain" description="DUF4983" evidence="1">
    <location>
        <begin position="490"/>
        <end position="574"/>
    </location>
</feature>
<dbReference type="Gene3D" id="2.60.120.200">
    <property type="match status" value="1"/>
</dbReference>
<keyword evidence="3" id="KW-1185">Reference proteome</keyword>
<dbReference type="Pfam" id="PF01663">
    <property type="entry name" value="Phosphodiest"/>
    <property type="match status" value="1"/>
</dbReference>
<dbReference type="InterPro" id="IPR013320">
    <property type="entry name" value="ConA-like_dom_sf"/>
</dbReference>
<dbReference type="Proteomes" id="UP000249819">
    <property type="component" value="Unassembled WGS sequence"/>
</dbReference>
<comment type="caution">
    <text evidence="2">The sequence shown here is derived from an EMBL/GenBank/DDBJ whole genome shotgun (WGS) entry which is preliminary data.</text>
</comment>
<dbReference type="OrthoDB" id="279982at2"/>
<dbReference type="SUPFAM" id="SSF53649">
    <property type="entry name" value="Alkaline phosphatase-like"/>
    <property type="match status" value="1"/>
</dbReference>
<accession>A0A327W7K9</accession>
<gene>
    <name evidence="2" type="ORF">CLV59_104243</name>
</gene>
<protein>
    <submittedName>
        <fullName evidence="2">Uncharacterized protein DUF4983</fullName>
    </submittedName>
</protein>
<reference evidence="2 3" key="1">
    <citation type="submission" date="2018-06" db="EMBL/GenBank/DDBJ databases">
        <title>Genomic Encyclopedia of Archaeal and Bacterial Type Strains, Phase II (KMG-II): from individual species to whole genera.</title>
        <authorList>
            <person name="Goeker M."/>
        </authorList>
    </citation>
    <scope>NUCLEOTIDE SEQUENCE [LARGE SCALE GENOMIC DNA]</scope>
    <source>
        <strain evidence="2 3">DSM 29821</strain>
    </source>
</reference>
<dbReference type="AlphaFoldDB" id="A0A327W7K9"/>
<dbReference type="RefSeq" id="WP_111592569.1">
    <property type="nucleotide sequence ID" value="NZ_QLMA01000004.1"/>
</dbReference>
<dbReference type="Gene3D" id="3.40.720.10">
    <property type="entry name" value="Alkaline Phosphatase, subunit A"/>
    <property type="match status" value="1"/>
</dbReference>
<dbReference type="EMBL" id="QLMA01000004">
    <property type="protein sequence ID" value="RAJ82018.1"/>
    <property type="molecule type" value="Genomic_DNA"/>
</dbReference>
<dbReference type="PROSITE" id="PS51257">
    <property type="entry name" value="PROKAR_LIPOPROTEIN"/>
    <property type="match status" value="1"/>
</dbReference>
<dbReference type="SUPFAM" id="SSF49899">
    <property type="entry name" value="Concanavalin A-like lectins/glucanases"/>
    <property type="match status" value="1"/>
</dbReference>
<evidence type="ECO:0000313" key="2">
    <source>
        <dbReference type="EMBL" id="RAJ82018.1"/>
    </source>
</evidence>
<dbReference type="InterPro" id="IPR002591">
    <property type="entry name" value="Phosphodiest/P_Trfase"/>
</dbReference>
<dbReference type="Pfam" id="PF16356">
    <property type="entry name" value="DUF4983"/>
    <property type="match status" value="1"/>
</dbReference>
<evidence type="ECO:0000313" key="3">
    <source>
        <dbReference type="Proteomes" id="UP000249819"/>
    </source>
</evidence>